<comment type="caution">
    <text evidence="1">The sequence shown here is derived from an EMBL/GenBank/DDBJ whole genome shotgun (WGS) entry which is preliminary data.</text>
</comment>
<protein>
    <submittedName>
        <fullName evidence="1">Uncharacterized protein</fullName>
    </submittedName>
</protein>
<evidence type="ECO:0000313" key="2">
    <source>
        <dbReference type="Proteomes" id="UP001141422"/>
    </source>
</evidence>
<gene>
    <name evidence="1" type="ORF">O0S10_10205</name>
</gene>
<sequence>MCRDSLPCPAWEVLRVPVVRRAAVQDALPLLPAVVSAGIRGNIRASEALFVRERENLLGTSASGRYASHRSGCAGFGADGVPQGVCGVSRSMIDCMVLVLFECVPAVVAAGVHLRQLREDCFCAGGTSGKKQGI</sequence>
<organism evidence="1 2">
    <name type="scientific">Methanocorpusculum petauri</name>
    <dbReference type="NCBI Taxonomy" id="3002863"/>
    <lineage>
        <taxon>Archaea</taxon>
        <taxon>Methanobacteriati</taxon>
        <taxon>Methanobacteriota</taxon>
        <taxon>Stenosarchaea group</taxon>
        <taxon>Methanomicrobia</taxon>
        <taxon>Methanomicrobiales</taxon>
        <taxon>Methanocorpusculaceae</taxon>
        <taxon>Methanocorpusculum</taxon>
    </lineage>
</organism>
<name>A0ABT4IIM1_9EURY</name>
<dbReference type="EMBL" id="JAPTGB010000032">
    <property type="protein sequence ID" value="MCZ0861584.1"/>
    <property type="molecule type" value="Genomic_DNA"/>
</dbReference>
<reference evidence="1" key="1">
    <citation type="submission" date="2022-12" db="EMBL/GenBank/DDBJ databases">
        <title>Isolation and characterisation of novel Methanocorpusculum spp. from native Australian herbivores indicates the genus is ancestrally host-associated.</title>
        <authorList>
            <person name="Volmer J.G."/>
            <person name="Soo R.M."/>
            <person name="Evans P.N."/>
            <person name="Hoedt E.C."/>
            <person name="Astorga Alsina A.L."/>
            <person name="Woodcroft B.J."/>
            <person name="Tyson G.W."/>
            <person name="Hugenholtz P."/>
            <person name="Morrison M."/>
        </authorList>
    </citation>
    <scope>NUCLEOTIDE SEQUENCE</scope>
    <source>
        <strain evidence="1">MG</strain>
    </source>
</reference>
<keyword evidence="2" id="KW-1185">Reference proteome</keyword>
<evidence type="ECO:0000313" key="1">
    <source>
        <dbReference type="EMBL" id="MCZ0861584.1"/>
    </source>
</evidence>
<dbReference type="RefSeq" id="WP_268925777.1">
    <property type="nucleotide sequence ID" value="NZ_JAPTGB010000032.1"/>
</dbReference>
<accession>A0ABT4IIM1</accession>
<dbReference type="Proteomes" id="UP001141422">
    <property type="component" value="Unassembled WGS sequence"/>
</dbReference>
<proteinExistence type="predicted"/>